<name>A0A183LY46_9TREM</name>
<feature type="region of interest" description="Disordered" evidence="1">
    <location>
        <begin position="1"/>
        <end position="28"/>
    </location>
</feature>
<evidence type="ECO:0000313" key="3">
    <source>
        <dbReference type="Proteomes" id="UP000277204"/>
    </source>
</evidence>
<reference evidence="2 3" key="1">
    <citation type="submission" date="2018-11" db="EMBL/GenBank/DDBJ databases">
        <authorList>
            <consortium name="Pathogen Informatics"/>
        </authorList>
    </citation>
    <scope>NUCLEOTIDE SEQUENCE [LARGE SCALE GENOMIC DNA]</scope>
    <source>
        <strain evidence="2 3">Zambia</strain>
    </source>
</reference>
<protein>
    <submittedName>
        <fullName evidence="2">Uncharacterized protein</fullName>
    </submittedName>
</protein>
<accession>A0A183LY46</accession>
<dbReference type="Proteomes" id="UP000277204">
    <property type="component" value="Unassembled WGS sequence"/>
</dbReference>
<organism evidence="2 3">
    <name type="scientific">Schistosoma margrebowiei</name>
    <dbReference type="NCBI Taxonomy" id="48269"/>
    <lineage>
        <taxon>Eukaryota</taxon>
        <taxon>Metazoa</taxon>
        <taxon>Spiralia</taxon>
        <taxon>Lophotrochozoa</taxon>
        <taxon>Platyhelminthes</taxon>
        <taxon>Trematoda</taxon>
        <taxon>Digenea</taxon>
        <taxon>Strigeidida</taxon>
        <taxon>Schistosomatoidea</taxon>
        <taxon>Schistosomatidae</taxon>
        <taxon>Schistosoma</taxon>
    </lineage>
</organism>
<sequence>MKTSTSEGKHGIKSTAQNQSDDLDFGDGLVLPHQQMQTQSVNVGMVSASVGLNTRDIPRSSSKTRRTPMQSQLEKLWKI</sequence>
<proteinExistence type="predicted"/>
<evidence type="ECO:0000256" key="1">
    <source>
        <dbReference type="SAM" id="MobiDB-lite"/>
    </source>
</evidence>
<gene>
    <name evidence="2" type="ORF">SMRZ_LOCUS8721</name>
</gene>
<evidence type="ECO:0000313" key="2">
    <source>
        <dbReference type="EMBL" id="VDO82932.1"/>
    </source>
</evidence>
<dbReference type="EMBL" id="UZAI01003885">
    <property type="protein sequence ID" value="VDO82932.1"/>
    <property type="molecule type" value="Genomic_DNA"/>
</dbReference>
<dbReference type="AlphaFoldDB" id="A0A183LY46"/>
<keyword evidence="3" id="KW-1185">Reference proteome</keyword>
<feature type="region of interest" description="Disordered" evidence="1">
    <location>
        <begin position="52"/>
        <end position="79"/>
    </location>
</feature>